<comment type="similarity">
    <text evidence="2">Belongs to the alanine or glycine:cation symporter (AGCS) (TC 2.A.25) family.</text>
</comment>
<comment type="caution">
    <text evidence="10">The sequence shown here is derived from an EMBL/GenBank/DDBJ whole genome shotgun (WGS) entry which is preliminary data.</text>
</comment>
<dbReference type="Proteomes" id="UP001178277">
    <property type="component" value="Unassembled WGS sequence"/>
</dbReference>
<dbReference type="AlphaFoldDB" id="A0AA90PDR7"/>
<dbReference type="RefSeq" id="WP_305162847.1">
    <property type="nucleotide sequence ID" value="NZ_JAUUTP010000054.1"/>
</dbReference>
<dbReference type="Pfam" id="PF01235">
    <property type="entry name" value="Na_Ala_symp"/>
    <property type="match status" value="1"/>
</dbReference>
<evidence type="ECO:0000313" key="10">
    <source>
        <dbReference type="EMBL" id="MDP1421867.1"/>
    </source>
</evidence>
<reference evidence="10" key="1">
    <citation type="submission" date="2023-07" db="EMBL/GenBank/DDBJ databases">
        <title>Murine gut Bacillus species.</title>
        <authorList>
            <person name="Gutman E."/>
            <person name="Hashuel R."/>
            <person name="Litvak Y."/>
        </authorList>
    </citation>
    <scope>NUCLEOTIDE SEQUENCE</scope>
    <source>
        <strain evidence="10">RU283</strain>
    </source>
</reference>
<evidence type="ECO:0000256" key="3">
    <source>
        <dbReference type="ARBA" id="ARBA00022448"/>
    </source>
</evidence>
<evidence type="ECO:0000256" key="6">
    <source>
        <dbReference type="ARBA" id="ARBA00022847"/>
    </source>
</evidence>
<accession>A0AA90PDR7</accession>
<keyword evidence="4" id="KW-1003">Cell membrane</keyword>
<evidence type="ECO:0000256" key="9">
    <source>
        <dbReference type="SAM" id="Phobius"/>
    </source>
</evidence>
<keyword evidence="5 9" id="KW-0812">Transmembrane</keyword>
<keyword evidence="6" id="KW-0769">Symport</keyword>
<evidence type="ECO:0000256" key="1">
    <source>
        <dbReference type="ARBA" id="ARBA00004651"/>
    </source>
</evidence>
<keyword evidence="3" id="KW-0813">Transport</keyword>
<evidence type="ECO:0000256" key="7">
    <source>
        <dbReference type="ARBA" id="ARBA00022989"/>
    </source>
</evidence>
<comment type="subcellular location">
    <subcellularLocation>
        <location evidence="1">Cell membrane</location>
        <topology evidence="1">Multi-pass membrane protein</topology>
    </subcellularLocation>
</comment>
<keyword evidence="7 9" id="KW-1133">Transmembrane helix</keyword>
<evidence type="ECO:0000256" key="8">
    <source>
        <dbReference type="ARBA" id="ARBA00023136"/>
    </source>
</evidence>
<dbReference type="EMBL" id="JAUUTP010000054">
    <property type="protein sequence ID" value="MDP1421867.1"/>
    <property type="molecule type" value="Genomic_DNA"/>
</dbReference>
<dbReference type="InterPro" id="IPR001463">
    <property type="entry name" value="Na/Ala_symport"/>
</dbReference>
<keyword evidence="8 9" id="KW-0472">Membrane</keyword>
<protein>
    <submittedName>
        <fullName evidence="10">Alanine:cation symporter family protein</fullName>
    </submittedName>
</protein>
<evidence type="ECO:0000256" key="5">
    <source>
        <dbReference type="ARBA" id="ARBA00022692"/>
    </source>
</evidence>
<feature type="transmembrane region" description="Helical" evidence="9">
    <location>
        <begin position="6"/>
        <end position="24"/>
    </location>
</feature>
<evidence type="ECO:0000256" key="2">
    <source>
        <dbReference type="ARBA" id="ARBA00009261"/>
    </source>
</evidence>
<organism evidence="10 11">
    <name type="scientific">Peribacillus simplex</name>
    <dbReference type="NCBI Taxonomy" id="1478"/>
    <lineage>
        <taxon>Bacteria</taxon>
        <taxon>Bacillati</taxon>
        <taxon>Bacillota</taxon>
        <taxon>Bacilli</taxon>
        <taxon>Bacillales</taxon>
        <taxon>Bacillaceae</taxon>
        <taxon>Peribacillus</taxon>
    </lineage>
</organism>
<evidence type="ECO:0000256" key="4">
    <source>
        <dbReference type="ARBA" id="ARBA00022475"/>
    </source>
</evidence>
<dbReference type="GO" id="GO:0005283">
    <property type="term" value="F:amino acid:sodium symporter activity"/>
    <property type="evidence" value="ECO:0007669"/>
    <property type="project" value="InterPro"/>
</dbReference>
<sequence>MAGGAIALTVGGPGAIFWMWFAALDDYIGQRKLGIDPIFYASSIPGLKGVECWEFDKQSSKITKQN</sequence>
<name>A0AA90PDR7_9BACI</name>
<proteinExistence type="inferred from homology"/>
<gene>
    <name evidence="10" type="ORF">Q8G35_26800</name>
</gene>
<dbReference type="GO" id="GO:0005886">
    <property type="term" value="C:plasma membrane"/>
    <property type="evidence" value="ECO:0007669"/>
    <property type="project" value="UniProtKB-SubCell"/>
</dbReference>
<evidence type="ECO:0000313" key="11">
    <source>
        <dbReference type="Proteomes" id="UP001178277"/>
    </source>
</evidence>